<gene>
    <name evidence="2" type="ORF">D9Q98_005216</name>
</gene>
<name>A0A9D4TP16_CHLVU</name>
<feature type="region of interest" description="Disordered" evidence="1">
    <location>
        <begin position="202"/>
        <end position="252"/>
    </location>
</feature>
<organism evidence="2 3">
    <name type="scientific">Chlorella vulgaris</name>
    <name type="common">Green alga</name>
    <dbReference type="NCBI Taxonomy" id="3077"/>
    <lineage>
        <taxon>Eukaryota</taxon>
        <taxon>Viridiplantae</taxon>
        <taxon>Chlorophyta</taxon>
        <taxon>core chlorophytes</taxon>
        <taxon>Trebouxiophyceae</taxon>
        <taxon>Chlorellales</taxon>
        <taxon>Chlorellaceae</taxon>
        <taxon>Chlorella clade</taxon>
        <taxon>Chlorella</taxon>
    </lineage>
</organism>
<evidence type="ECO:0000313" key="2">
    <source>
        <dbReference type="EMBL" id="KAI3430623.1"/>
    </source>
</evidence>
<dbReference type="InterPro" id="IPR023393">
    <property type="entry name" value="START-like_dom_sf"/>
</dbReference>
<protein>
    <recommendedName>
        <fullName evidence="4">Coenzyme Q-binding protein COQ10 START domain-containing protein</fullName>
    </recommendedName>
</protein>
<feature type="compositionally biased region" description="Low complexity" evidence="1">
    <location>
        <begin position="207"/>
        <end position="229"/>
    </location>
</feature>
<evidence type="ECO:0008006" key="4">
    <source>
        <dbReference type="Google" id="ProtNLM"/>
    </source>
</evidence>
<dbReference type="SUPFAM" id="SSF55961">
    <property type="entry name" value="Bet v1-like"/>
    <property type="match status" value="1"/>
</dbReference>
<evidence type="ECO:0000313" key="3">
    <source>
        <dbReference type="Proteomes" id="UP001055712"/>
    </source>
</evidence>
<dbReference type="PANTHER" id="PTHR31385">
    <property type="entry name" value="PUTATIVE (DUF220)-RELATED"/>
    <property type="match status" value="1"/>
</dbReference>
<dbReference type="PANTHER" id="PTHR31385:SF1">
    <property type="entry name" value="PUTATIVE (DUF220)-RELATED"/>
    <property type="match status" value="1"/>
</dbReference>
<keyword evidence="3" id="KW-1185">Reference proteome</keyword>
<evidence type="ECO:0000256" key="1">
    <source>
        <dbReference type="SAM" id="MobiDB-lite"/>
    </source>
</evidence>
<dbReference type="AlphaFoldDB" id="A0A9D4TP16"/>
<dbReference type="Gene3D" id="3.30.530.20">
    <property type="match status" value="1"/>
</dbReference>
<reference evidence="2" key="1">
    <citation type="journal article" date="2019" name="Plant J.">
        <title>Chlorella vulgaris genome assembly and annotation reveals the molecular basis for metabolic acclimation to high light conditions.</title>
        <authorList>
            <person name="Cecchin M."/>
            <person name="Marcolungo L."/>
            <person name="Rossato M."/>
            <person name="Girolomoni L."/>
            <person name="Cosentino E."/>
            <person name="Cuine S."/>
            <person name="Li-Beisson Y."/>
            <person name="Delledonne M."/>
            <person name="Ballottari M."/>
        </authorList>
    </citation>
    <scope>NUCLEOTIDE SEQUENCE</scope>
    <source>
        <strain evidence="2">211/11P</strain>
    </source>
</reference>
<dbReference type="Proteomes" id="UP001055712">
    <property type="component" value="Unassembled WGS sequence"/>
</dbReference>
<reference evidence="2" key="2">
    <citation type="submission" date="2020-11" db="EMBL/GenBank/DDBJ databases">
        <authorList>
            <person name="Cecchin M."/>
            <person name="Marcolungo L."/>
            <person name="Rossato M."/>
            <person name="Girolomoni L."/>
            <person name="Cosentino E."/>
            <person name="Cuine S."/>
            <person name="Li-Beisson Y."/>
            <person name="Delledonne M."/>
            <person name="Ballottari M."/>
        </authorList>
    </citation>
    <scope>NUCLEOTIDE SEQUENCE</scope>
    <source>
        <strain evidence="2">211/11P</strain>
        <tissue evidence="2">Whole cell</tissue>
    </source>
</reference>
<sequence>MGNDDKIVVKHGPGGRQHLQISASTVLPLAAQLAFRIIIHPENEKVFRHLDHCVEHKVLETDECNGRVVVESEHVATWRLFALSGRLRTRLRVEQDHAGLVSRFQLLPGRFNLLRSFNGTWTVEEQPPGADGGERCRLTLEQELQPAIFLPPPLGSILKQVACRQLRSVFQDLRAEAARINKGCPTLWSPAQQGEALPLLEPWKGLEQQQQAQQQQQQQEAQQQTQQQQGLDRPPTPAVEEAEVHVPPPDDS</sequence>
<dbReference type="EMBL" id="SIDB01000007">
    <property type="protein sequence ID" value="KAI3430623.1"/>
    <property type="molecule type" value="Genomic_DNA"/>
</dbReference>
<dbReference type="OrthoDB" id="530906at2759"/>
<proteinExistence type="predicted"/>
<comment type="caution">
    <text evidence="2">The sequence shown here is derived from an EMBL/GenBank/DDBJ whole genome shotgun (WGS) entry which is preliminary data.</text>
</comment>
<accession>A0A9D4TP16</accession>